<reference evidence="4" key="1">
    <citation type="journal article" date="2017" name="Acta Aliment.">
        <title>Plant polysaccharide degrading enzyme system of Thermpbifida cellulosilytica TB100 revealed by de novo genome project data.</title>
        <authorList>
            <person name="Toth A."/>
            <person name="Baka E."/>
            <person name="Luzics S."/>
            <person name="Bata-Vidacs I."/>
            <person name="Nagy I."/>
            <person name="Balint B."/>
            <person name="Herceg R."/>
            <person name="Olasz F."/>
            <person name="Wilk T."/>
            <person name="Nagy T."/>
            <person name="Kriszt B."/>
            <person name="Nagy I."/>
            <person name="Kukolya J."/>
        </authorList>
    </citation>
    <scope>NUCLEOTIDE SEQUENCE [LARGE SCALE GENOMIC DNA]</scope>
    <source>
        <strain evidence="4">TB100</strain>
    </source>
</reference>
<evidence type="ECO:0000256" key="2">
    <source>
        <dbReference type="SAM" id="MobiDB-lite"/>
    </source>
</evidence>
<protein>
    <recommendedName>
        <fullName evidence="5">TIGR02680 family protein</fullName>
    </recommendedName>
</protein>
<dbReference type="STRING" id="665004.AC529_16905"/>
<dbReference type="RefSeq" id="WP_068755514.1">
    <property type="nucleotide sequence ID" value="NZ_KQ950181.1"/>
</dbReference>
<evidence type="ECO:0000313" key="3">
    <source>
        <dbReference type="EMBL" id="KUP95560.1"/>
    </source>
</evidence>
<evidence type="ECO:0000256" key="1">
    <source>
        <dbReference type="SAM" id="Coils"/>
    </source>
</evidence>
<feature type="coiled-coil region" evidence="1">
    <location>
        <begin position="780"/>
        <end position="814"/>
    </location>
</feature>
<sequence length="1403" mass="154827">MSDTGAVRPLPAPRPLGFPHRFRLHRAGIHNVWQYDQVFHFGTGRLLLRGTNGAGKSKALEMLLPFLLDGRTRSIDSTGSGKTTLKWLMLDGYRDSVNRLGYLWVEFHRTDPEGREHLLTLGAAITASQSAKRADAEYFITDIPVGPRLPLHDRTRRPTVRELRETVGEGCHFTQASAYRAEVMRRLFGVQDSGKYHNLLHLLYQLRKPTVGDRVLAGELTKILDESLPPLDDEIIDTVARNLNDLDSVRDELARLEQTTTAVAQFLRDYRRYLHGVLRGRVDDVRGFLGELAQRRRAAGDRQREHAELVEREREAAAEAETVAAQLETARGDLATLVNSSAYQALGDLREKQETVRALHTGAVNTWQGLHRTLTTEHGQAERLTEEFTTIAKALVDLRDRQRGLRDAAHHCGIDGTLLGTLPQPVRDTSTAVPSTPLTSPDGERVEIARPRLAALPDRLAGHLRDTAAKLHGVEQIRRNHVRTVADVRSLFQQAEQAWHVARGAEAEADRCEDELARAHERHTEHAAALLEHAERYAEAVRSWAEALPETPSQESRPVVALAAVGAETEGSVADRVPGPETPEQVAEAARLLLAPRLAELDTERDRVGAAGQAAAQRAADLERELAEWQRRADPEPPRPDWAVAPRPEDAGAALYRLVDFADHLDAAERAGLEAALQASGLLSAWLDPAGRLRDSRTRDLLAVPGRPVDGPSLADVLRPVATETVSETAVADVLRTIALAGTETAAEHWVALDGRWRLGPLRGTHGKQQAEYVGAGVRAETRRRRIADLTARLEEARAAAEAFADQLAAIDERREGLRRALGALPSSRAFVSAWEAHRLTEDDIATAAEKLRTARRRAETTRAEATAAHARARAKASSERLPEEADGLDRLAVALERFQGTLARFVDDVERLAGAVEKFEVSRSALAATGETVQHAVDDYTSAFDRLTTEQRKLALLRDSLGAGEEELRQREAELRRRIGAAEQHLPRLTRHVQDLHDRRIAAEVEHRRATEARAQQEAATVEAAGRLLGPLGSPGLAAAAGITGAADMVDRFDAAQEGPVRDRIAALARLAGEVAAALGPPKSDVSANTLLNRGNELKDRLAGGYDATFRLAHGDIQMWELADDTGTHDIATVGQRLEANLAADRDRVSAREQEVFQRYLLGELGDHLTHQLLQARQAVQRMNRTLQDVRSSHGMGATVEWKLSPGASPDVQLAVALLDETSATRHPDDAARLRDALRRHIETIRRDDPTAGYGVHLRAALDYRTWFEFHPYVLGADGKSRRAFNHRIALSQGEQRVISYLLLFAAAASHFTSLAETAPHAPRLILLDDAFAKVDEPTHARLLGLLIDFDLDFVITSERLWGTFPNVPDLHIYECLRDPARRGVATVHFTWNGRERRLVST</sequence>
<dbReference type="Proteomes" id="UP000074382">
    <property type="component" value="Unassembled WGS sequence"/>
</dbReference>
<feature type="compositionally biased region" description="Polar residues" evidence="2">
    <location>
        <begin position="427"/>
        <end position="439"/>
    </location>
</feature>
<comment type="caution">
    <text evidence="3">The sequence shown here is derived from an EMBL/GenBank/DDBJ whole genome shotgun (WGS) entry which is preliminary data.</text>
</comment>
<evidence type="ECO:0008006" key="5">
    <source>
        <dbReference type="Google" id="ProtNLM"/>
    </source>
</evidence>
<dbReference type="SUPFAM" id="SSF52540">
    <property type="entry name" value="P-loop containing nucleoside triphosphate hydrolases"/>
    <property type="match status" value="1"/>
</dbReference>
<proteinExistence type="predicted"/>
<dbReference type="Pfam" id="PF13558">
    <property type="entry name" value="SbcC_Walker_B"/>
    <property type="match status" value="1"/>
</dbReference>
<name>A0A147KE64_THECS</name>
<keyword evidence="4" id="KW-1185">Reference proteome</keyword>
<evidence type="ECO:0000313" key="4">
    <source>
        <dbReference type="Proteomes" id="UP000074382"/>
    </source>
</evidence>
<dbReference type="InterPro" id="IPR027417">
    <property type="entry name" value="P-loop_NTPase"/>
</dbReference>
<accession>A0A147KE64</accession>
<organism evidence="3 4">
    <name type="scientific">Thermobifida cellulosilytica TB100</name>
    <dbReference type="NCBI Taxonomy" id="665004"/>
    <lineage>
        <taxon>Bacteria</taxon>
        <taxon>Bacillati</taxon>
        <taxon>Actinomycetota</taxon>
        <taxon>Actinomycetes</taxon>
        <taxon>Streptosporangiales</taxon>
        <taxon>Nocardiopsidaceae</taxon>
        <taxon>Thermobifida</taxon>
    </lineage>
</organism>
<dbReference type="PATRIC" id="fig|665004.4.peg.1981"/>
<dbReference type="NCBIfam" id="TIGR02680">
    <property type="entry name" value="TIGR02680 family protein"/>
    <property type="match status" value="1"/>
</dbReference>
<keyword evidence="1" id="KW-0175">Coiled coil</keyword>
<dbReference type="InterPro" id="IPR013496">
    <property type="entry name" value="CHP02680"/>
</dbReference>
<gene>
    <name evidence="3" type="ORF">AC529_16905</name>
</gene>
<feature type="region of interest" description="Disordered" evidence="2">
    <location>
        <begin position="423"/>
        <end position="442"/>
    </location>
</feature>
<dbReference type="OrthoDB" id="8527901at2"/>
<feature type="region of interest" description="Disordered" evidence="2">
    <location>
        <begin position="860"/>
        <end position="882"/>
    </location>
</feature>
<dbReference type="PANTHER" id="PTHR18937">
    <property type="entry name" value="STRUCTURAL MAINTENANCE OF CHROMOSOMES SMC FAMILY MEMBER"/>
    <property type="match status" value="1"/>
</dbReference>
<dbReference type="EMBL" id="LGEM01000120">
    <property type="protein sequence ID" value="KUP95560.1"/>
    <property type="molecule type" value="Genomic_DNA"/>
</dbReference>